<dbReference type="Proteomes" id="UP001059380">
    <property type="component" value="Chromosome"/>
</dbReference>
<dbReference type="Pfam" id="PF22725">
    <property type="entry name" value="GFO_IDH_MocA_C3"/>
    <property type="match status" value="1"/>
</dbReference>
<dbReference type="InterPro" id="IPR000683">
    <property type="entry name" value="Gfo/Idh/MocA-like_OxRdtase_N"/>
</dbReference>
<dbReference type="GO" id="GO:0000166">
    <property type="term" value="F:nucleotide binding"/>
    <property type="evidence" value="ECO:0007669"/>
    <property type="project" value="InterPro"/>
</dbReference>
<dbReference type="Gene3D" id="3.30.360.10">
    <property type="entry name" value="Dihydrodipicolinate Reductase, domain 2"/>
    <property type="match status" value="1"/>
</dbReference>
<dbReference type="SUPFAM" id="SSF55347">
    <property type="entry name" value="Glyceraldehyde-3-phosphate dehydrogenase-like, C-terminal domain"/>
    <property type="match status" value="1"/>
</dbReference>
<dbReference type="SUPFAM" id="SSF51735">
    <property type="entry name" value="NAD(P)-binding Rossmann-fold domains"/>
    <property type="match status" value="1"/>
</dbReference>
<dbReference type="PANTHER" id="PTHR43818:SF11">
    <property type="entry name" value="BCDNA.GH03377"/>
    <property type="match status" value="1"/>
</dbReference>
<dbReference type="InterPro" id="IPR050463">
    <property type="entry name" value="Gfo/Idh/MocA_oxidrdct_glycsds"/>
</dbReference>
<dbReference type="InterPro" id="IPR036291">
    <property type="entry name" value="NAD(P)-bd_dom_sf"/>
</dbReference>
<evidence type="ECO:0000313" key="4">
    <source>
        <dbReference type="EMBL" id="UWZ86124.1"/>
    </source>
</evidence>
<dbReference type="RefSeq" id="WP_260795768.1">
    <property type="nucleotide sequence ID" value="NZ_CP093313.1"/>
</dbReference>
<dbReference type="Gene3D" id="3.40.50.720">
    <property type="entry name" value="NAD(P)-binding Rossmann-like Domain"/>
    <property type="match status" value="1"/>
</dbReference>
<feature type="domain" description="GFO/IDH/MocA-like oxidoreductase" evidence="3">
    <location>
        <begin position="128"/>
        <end position="251"/>
    </location>
</feature>
<feature type="domain" description="Gfo/Idh/MocA-like oxidoreductase N-terminal" evidence="2">
    <location>
        <begin position="2"/>
        <end position="120"/>
    </location>
</feature>
<evidence type="ECO:0000259" key="3">
    <source>
        <dbReference type="Pfam" id="PF22725"/>
    </source>
</evidence>
<reference evidence="4" key="1">
    <citation type="submission" date="2021-04" db="EMBL/GenBank/DDBJ databases">
        <title>Phylogenetic analysis of Acidobacteriaceae.</title>
        <authorList>
            <person name="Qiu L."/>
            <person name="Zhang Q."/>
        </authorList>
    </citation>
    <scope>NUCLEOTIDE SEQUENCE</scope>
    <source>
        <strain evidence="4">DSM 25168</strain>
    </source>
</reference>
<keyword evidence="5" id="KW-1185">Reference proteome</keyword>
<dbReference type="KEGG" id="orp:MOP44_09290"/>
<organism evidence="4 5">
    <name type="scientific">Occallatibacter riparius</name>
    <dbReference type="NCBI Taxonomy" id="1002689"/>
    <lineage>
        <taxon>Bacteria</taxon>
        <taxon>Pseudomonadati</taxon>
        <taxon>Acidobacteriota</taxon>
        <taxon>Terriglobia</taxon>
        <taxon>Terriglobales</taxon>
        <taxon>Acidobacteriaceae</taxon>
        <taxon>Occallatibacter</taxon>
    </lineage>
</organism>
<dbReference type="AlphaFoldDB" id="A0A9J7BTC7"/>
<gene>
    <name evidence="4" type="ORF">MOP44_09290</name>
</gene>
<evidence type="ECO:0000256" key="1">
    <source>
        <dbReference type="ARBA" id="ARBA00023002"/>
    </source>
</evidence>
<dbReference type="PANTHER" id="PTHR43818">
    <property type="entry name" value="BCDNA.GH03377"/>
    <property type="match status" value="1"/>
</dbReference>
<dbReference type="Pfam" id="PF01408">
    <property type="entry name" value="GFO_IDH_MocA"/>
    <property type="match status" value="1"/>
</dbReference>
<evidence type="ECO:0000259" key="2">
    <source>
        <dbReference type="Pfam" id="PF01408"/>
    </source>
</evidence>
<dbReference type="InterPro" id="IPR055170">
    <property type="entry name" value="GFO_IDH_MocA-like_dom"/>
</dbReference>
<keyword evidence="1" id="KW-0560">Oxidoreductase</keyword>
<dbReference type="EMBL" id="CP093313">
    <property type="protein sequence ID" value="UWZ86124.1"/>
    <property type="molecule type" value="Genomic_DNA"/>
</dbReference>
<proteinExistence type="predicted"/>
<dbReference type="GO" id="GO:0016491">
    <property type="term" value="F:oxidoreductase activity"/>
    <property type="evidence" value="ECO:0007669"/>
    <property type="project" value="UniProtKB-KW"/>
</dbReference>
<protein>
    <submittedName>
        <fullName evidence="4">Gfo/Idh/MocA family oxidoreductase</fullName>
    </submittedName>
</protein>
<sequence>MIRTVLIGLGKMGISHQAIINAHPDIDLVAVCDTSDYVLDMLSKYAKVKTYTDYKKMLVQEKPEAVFIATPSKFHADMVRDALNAGCHVFCEKPFCLDTEDGLQLAALAEQKQLVNQVGYHYRFVATFQEAKRLLDLKVLGKVHHIRAEAYGPVVLRPKGGTWRAQKSEGGGCLYDYASHAIDLVGYLFGNPQSVGGTVLNQLFSRDVEDEVYSTFYFDNGATGQLSVNWSDESFRKMYTKITAWGENGRIDVNRQEIQIYVRDATKAGDGLVEGWNMRYTTDLTQPVWYYLRGEEYSGQIDHFVQAVKSGNRRTTSTFRSAVDVDLTIDAMVRNAADKKNLTSIGAR</sequence>
<name>A0A9J7BTC7_9BACT</name>
<evidence type="ECO:0000313" key="5">
    <source>
        <dbReference type="Proteomes" id="UP001059380"/>
    </source>
</evidence>
<accession>A0A9J7BTC7</accession>